<feature type="compositionally biased region" description="Low complexity" evidence="1">
    <location>
        <begin position="78"/>
        <end position="94"/>
    </location>
</feature>
<evidence type="ECO:0000313" key="3">
    <source>
        <dbReference type="Proteomes" id="UP000614334"/>
    </source>
</evidence>
<dbReference type="Proteomes" id="UP000614334">
    <property type="component" value="Unassembled WGS sequence"/>
</dbReference>
<feature type="region of interest" description="Disordered" evidence="1">
    <location>
        <begin position="1"/>
        <end position="103"/>
    </location>
</feature>
<dbReference type="AlphaFoldDB" id="A0A8H7I5N8"/>
<proteinExistence type="predicted"/>
<feature type="region of interest" description="Disordered" evidence="1">
    <location>
        <begin position="129"/>
        <end position="156"/>
    </location>
</feature>
<dbReference type="EMBL" id="JACYCF010000030">
    <property type="protein sequence ID" value="KAF8749149.1"/>
    <property type="molecule type" value="Genomic_DNA"/>
</dbReference>
<protein>
    <submittedName>
        <fullName evidence="2">Uncharacterized protein</fullName>
    </submittedName>
</protein>
<evidence type="ECO:0000256" key="1">
    <source>
        <dbReference type="SAM" id="MobiDB-lite"/>
    </source>
</evidence>
<feature type="compositionally biased region" description="Polar residues" evidence="1">
    <location>
        <begin position="44"/>
        <end position="55"/>
    </location>
</feature>
<organism evidence="2 3">
    <name type="scientific">Rhizoctonia solani</name>
    <dbReference type="NCBI Taxonomy" id="456999"/>
    <lineage>
        <taxon>Eukaryota</taxon>
        <taxon>Fungi</taxon>
        <taxon>Dikarya</taxon>
        <taxon>Basidiomycota</taxon>
        <taxon>Agaricomycotina</taxon>
        <taxon>Agaricomycetes</taxon>
        <taxon>Cantharellales</taxon>
        <taxon>Ceratobasidiaceae</taxon>
        <taxon>Rhizoctonia</taxon>
    </lineage>
</organism>
<reference evidence="2" key="1">
    <citation type="submission" date="2020-09" db="EMBL/GenBank/DDBJ databases">
        <title>Comparative genome analyses of four rice-infecting Rhizoctonia solani isolates reveal extensive enrichment of homogalacturonan modification genes.</title>
        <authorList>
            <person name="Lee D.-Y."/>
            <person name="Jeon J."/>
            <person name="Kim K.-T."/>
            <person name="Cheong K."/>
            <person name="Song H."/>
            <person name="Choi G."/>
            <person name="Ko J."/>
            <person name="Opiyo S.O."/>
            <person name="Zuo S."/>
            <person name="Madhav S."/>
            <person name="Lee Y.-H."/>
            <person name="Wang G.-L."/>
        </authorList>
    </citation>
    <scope>NUCLEOTIDE SEQUENCE</scope>
    <source>
        <strain evidence="2">AG1-IA B2</strain>
    </source>
</reference>
<feature type="compositionally biased region" description="Polar residues" evidence="1">
    <location>
        <begin position="129"/>
        <end position="139"/>
    </location>
</feature>
<evidence type="ECO:0000313" key="2">
    <source>
        <dbReference type="EMBL" id="KAF8749149.1"/>
    </source>
</evidence>
<feature type="compositionally biased region" description="Polar residues" evidence="1">
    <location>
        <begin position="1"/>
        <end position="36"/>
    </location>
</feature>
<gene>
    <name evidence="2" type="ORF">RHS01_10290</name>
</gene>
<feature type="compositionally biased region" description="Polar residues" evidence="1">
    <location>
        <begin position="65"/>
        <end position="77"/>
    </location>
</feature>
<name>A0A8H7I5N8_9AGAM</name>
<sequence>MSTFSLKNQSDLNAETQGSPALNKVIGTQPNESLGTLISPPKEASQQTQHTNSVDAGQISGLQPGAQTNGTQTNGPSQNNGFNQQGNGAQFNGAYSQQFNGASPRAGARDIFNMESLVTQLDQLKFNDTTTIDNSQGESGSDIDLSDGRDQTMPTSKGEIVDIGWYPATIPIDHPLSTVNPADLHSTSSMTQESEYHCGPFPEFDEFIYNQGYVEGGTGTSATMESGEMHQAPVAPPSPTVGSPASVVMEMELNPGSPTEQLQQIEGYVRNFRDANATAMVVICMHCPVEKHEKTDLRPTSLIRHLQSHFGVKP</sequence>
<accession>A0A8H7I5N8</accession>
<comment type="caution">
    <text evidence="2">The sequence shown here is derived from an EMBL/GenBank/DDBJ whole genome shotgun (WGS) entry which is preliminary data.</text>
</comment>